<evidence type="ECO:0000313" key="3">
    <source>
        <dbReference type="EMBL" id="MBN8661110.1"/>
    </source>
</evidence>
<reference evidence="3" key="1">
    <citation type="submission" date="2021-02" db="EMBL/GenBank/DDBJ databases">
        <title>Genome-Resolved Metagenomics of a Microbial Community Performing Photosynthetic Biological Nutrient Removal.</title>
        <authorList>
            <person name="Mcdaniel E.A."/>
        </authorList>
    </citation>
    <scope>NUCLEOTIDE SEQUENCE</scope>
    <source>
        <strain evidence="3">UWPOB_OBS1</strain>
    </source>
</reference>
<evidence type="ECO:0000256" key="2">
    <source>
        <dbReference type="SAM" id="Phobius"/>
    </source>
</evidence>
<keyword evidence="2" id="KW-0812">Transmembrane</keyword>
<proteinExistence type="predicted"/>
<keyword evidence="2" id="KW-1133">Transmembrane helix</keyword>
<keyword evidence="2" id="KW-0472">Membrane</keyword>
<accession>A0A8J7PLZ1</accession>
<feature type="region of interest" description="Disordered" evidence="1">
    <location>
        <begin position="298"/>
        <end position="317"/>
    </location>
</feature>
<sequence length="317" mass="36107">MPPCAAARANLELKQADFVLKKTNKISAVSSWPMSVLALLASYILLPTFLAIFCQSPAQAEKPAIIRSKESDKQEQVKKEQERKEDEAKVKVWKIHQSGDVLGERFLYISADSFKAFYPKAHYAISASAPDWKIHFFNIDRRTIYSTTIESFNKRLSLRARANAQSFYPYKYKIVPGKPKLIAGEKTYCLTCQSAEPTNKDAVKRSDFYLAERIALPPRMQEFFKPSWGAAMCKNQPLRIDLELGDGRRSNKLDTKSIVLELLPRKFFEPPSGYKKTQSEEEVLIGDGIINDIIGDLGKRLGSDESDRSYRKDRNHK</sequence>
<feature type="transmembrane region" description="Helical" evidence="2">
    <location>
        <begin position="31"/>
        <end position="53"/>
    </location>
</feature>
<dbReference type="Proteomes" id="UP000664277">
    <property type="component" value="Unassembled WGS sequence"/>
</dbReference>
<gene>
    <name evidence="3" type="ORF">J0M35_12150</name>
</gene>
<evidence type="ECO:0000313" key="4">
    <source>
        <dbReference type="Proteomes" id="UP000664277"/>
    </source>
</evidence>
<dbReference type="EMBL" id="JAFLCK010000016">
    <property type="protein sequence ID" value="MBN8661110.1"/>
    <property type="molecule type" value="Genomic_DNA"/>
</dbReference>
<dbReference type="AlphaFoldDB" id="A0A8J7PLZ1"/>
<name>A0A8J7PLZ1_9BACT</name>
<organism evidence="3 4">
    <name type="scientific">Candidatus Obscuribacter phosphatis</name>
    <dbReference type="NCBI Taxonomy" id="1906157"/>
    <lineage>
        <taxon>Bacteria</taxon>
        <taxon>Bacillati</taxon>
        <taxon>Candidatus Melainabacteria</taxon>
        <taxon>Candidatus Obscuribacterales</taxon>
        <taxon>Candidatus Obscuribacteraceae</taxon>
        <taxon>Candidatus Obscuribacter</taxon>
    </lineage>
</organism>
<evidence type="ECO:0000256" key="1">
    <source>
        <dbReference type="SAM" id="MobiDB-lite"/>
    </source>
</evidence>
<comment type="caution">
    <text evidence="3">The sequence shown here is derived from an EMBL/GenBank/DDBJ whole genome shotgun (WGS) entry which is preliminary data.</text>
</comment>
<protein>
    <submittedName>
        <fullName evidence="3">Uncharacterized protein</fullName>
    </submittedName>
</protein>